<dbReference type="SUPFAM" id="SSF54862">
    <property type="entry name" value="4Fe-4S ferredoxins"/>
    <property type="match status" value="1"/>
</dbReference>
<dbReference type="PROSITE" id="PS51379">
    <property type="entry name" value="4FE4S_FER_2"/>
    <property type="match status" value="3"/>
</dbReference>
<dbReference type="KEGG" id="caby:Cabys_788"/>
<evidence type="ECO:0000313" key="6">
    <source>
        <dbReference type="EMBL" id="EHO41635.1"/>
    </source>
</evidence>
<dbReference type="InParanoid" id="H1XUT6"/>
<name>H1XUT6_CALAY</name>
<dbReference type="STRING" id="880073.Cabys_788"/>
<keyword evidence="2" id="KW-0408">Iron</keyword>
<organism evidence="6 7">
    <name type="scientific">Caldithrix abyssi DSM 13497</name>
    <dbReference type="NCBI Taxonomy" id="880073"/>
    <lineage>
        <taxon>Bacteria</taxon>
        <taxon>Pseudomonadati</taxon>
        <taxon>Calditrichota</taxon>
        <taxon>Calditrichia</taxon>
        <taxon>Calditrichales</taxon>
        <taxon>Calditrichaceae</taxon>
        <taxon>Caldithrix</taxon>
    </lineage>
</organism>
<dbReference type="SUPFAM" id="SSF51971">
    <property type="entry name" value="Nucleotide-binding domain"/>
    <property type="match status" value="1"/>
</dbReference>
<gene>
    <name evidence="5" type="ORF">Cabys_788</name>
    <name evidence="6" type="ORF">Calab_2023</name>
</gene>
<proteinExistence type="predicted"/>
<dbReference type="InterPro" id="IPR023753">
    <property type="entry name" value="FAD/NAD-binding_dom"/>
</dbReference>
<dbReference type="Proteomes" id="UP000183868">
    <property type="component" value="Chromosome"/>
</dbReference>
<dbReference type="PANTHER" id="PTHR42783">
    <property type="entry name" value="GLUTAMATE SYNTHASE [NADPH] SMALL CHAIN"/>
    <property type="match status" value="1"/>
</dbReference>
<dbReference type="InterPro" id="IPR009051">
    <property type="entry name" value="Helical_ferredxn"/>
</dbReference>
<feature type="domain" description="4Fe-4S ferredoxin-type" evidence="4">
    <location>
        <begin position="79"/>
        <end position="108"/>
    </location>
</feature>
<dbReference type="InterPro" id="IPR017900">
    <property type="entry name" value="4Fe4S_Fe_S_CS"/>
</dbReference>
<dbReference type="EMBL" id="CM001402">
    <property type="protein sequence ID" value="EHO41635.1"/>
    <property type="molecule type" value="Genomic_DNA"/>
</dbReference>
<dbReference type="GO" id="GO:0046872">
    <property type="term" value="F:metal ion binding"/>
    <property type="evidence" value="ECO:0007669"/>
    <property type="project" value="UniProtKB-KW"/>
</dbReference>
<accession>H1XUT6</accession>
<dbReference type="OrthoDB" id="9800445at2"/>
<dbReference type="PANTHER" id="PTHR42783:SF3">
    <property type="entry name" value="GLUTAMATE SYNTHASE [NADPH] SMALL CHAIN-RELATED"/>
    <property type="match status" value="1"/>
</dbReference>
<dbReference type="HOGENOM" id="CLU_000422_3_3_0"/>
<reference evidence="6 7" key="1">
    <citation type="submission" date="2011-09" db="EMBL/GenBank/DDBJ databases">
        <title>The permanent draft genome of Caldithrix abyssi DSM 13497.</title>
        <authorList>
            <consortium name="US DOE Joint Genome Institute (JGI-PGF)"/>
            <person name="Lucas S."/>
            <person name="Han J."/>
            <person name="Lapidus A."/>
            <person name="Bruce D."/>
            <person name="Goodwin L."/>
            <person name="Pitluck S."/>
            <person name="Peters L."/>
            <person name="Kyrpides N."/>
            <person name="Mavromatis K."/>
            <person name="Ivanova N."/>
            <person name="Mikhailova N."/>
            <person name="Chertkov O."/>
            <person name="Detter J.C."/>
            <person name="Tapia R."/>
            <person name="Han C."/>
            <person name="Land M."/>
            <person name="Hauser L."/>
            <person name="Markowitz V."/>
            <person name="Cheng J.-F."/>
            <person name="Hugenholtz P."/>
            <person name="Woyke T."/>
            <person name="Wu D."/>
            <person name="Spring S."/>
            <person name="Brambilla E."/>
            <person name="Klenk H.-P."/>
            <person name="Eisen J.A."/>
        </authorList>
    </citation>
    <scope>NUCLEOTIDE SEQUENCE [LARGE SCALE GENOMIC DNA]</scope>
    <source>
        <strain evidence="6 7">DSM 13497</strain>
    </source>
</reference>
<dbReference type="SUPFAM" id="SSF46548">
    <property type="entry name" value="alpha-helical ferredoxin"/>
    <property type="match status" value="1"/>
</dbReference>
<feature type="domain" description="4Fe-4S ferredoxin-type" evidence="4">
    <location>
        <begin position="37"/>
        <end position="67"/>
    </location>
</feature>
<dbReference type="PRINTS" id="PR00419">
    <property type="entry name" value="ADXRDTASE"/>
</dbReference>
<evidence type="ECO:0000256" key="1">
    <source>
        <dbReference type="ARBA" id="ARBA00022723"/>
    </source>
</evidence>
<reference evidence="5 8" key="2">
    <citation type="submission" date="2016-11" db="EMBL/GenBank/DDBJ databases">
        <title>Genomic analysis of Caldithrix abyssi and proposal of a novel bacterial phylum Caldithrichaeota.</title>
        <authorList>
            <person name="Kublanov I."/>
            <person name="Sigalova O."/>
            <person name="Gavrilov S."/>
            <person name="Lebedinsky A."/>
            <person name="Ivanova N."/>
            <person name="Daum C."/>
            <person name="Reddy T."/>
            <person name="Klenk H.P."/>
            <person name="Goker M."/>
            <person name="Reva O."/>
            <person name="Miroshnichenko M."/>
            <person name="Kyprides N."/>
            <person name="Woyke T."/>
            <person name="Gelfand M."/>
        </authorList>
    </citation>
    <scope>NUCLEOTIDE SEQUENCE [LARGE SCALE GENOMIC DNA]</scope>
    <source>
        <strain evidence="5 8">LF13</strain>
    </source>
</reference>
<dbReference type="AlphaFoldDB" id="H1XUT6"/>
<dbReference type="PROSITE" id="PS00198">
    <property type="entry name" value="4FE4S_FER_1"/>
    <property type="match status" value="1"/>
</dbReference>
<dbReference type="Proteomes" id="UP000004671">
    <property type="component" value="Chromosome"/>
</dbReference>
<dbReference type="InterPro" id="IPR017896">
    <property type="entry name" value="4Fe4S_Fe-S-bd"/>
</dbReference>
<dbReference type="InterPro" id="IPR036188">
    <property type="entry name" value="FAD/NAD-bd_sf"/>
</dbReference>
<keyword evidence="3" id="KW-0411">Iron-sulfur</keyword>
<keyword evidence="1" id="KW-0479">Metal-binding</keyword>
<dbReference type="EMBL" id="CP018099">
    <property type="protein sequence ID" value="APF17539.1"/>
    <property type="molecule type" value="Genomic_DNA"/>
</dbReference>
<dbReference type="Gene3D" id="3.30.70.20">
    <property type="match status" value="1"/>
</dbReference>
<evidence type="ECO:0000313" key="7">
    <source>
        <dbReference type="Proteomes" id="UP000004671"/>
    </source>
</evidence>
<dbReference type="Gene3D" id="3.50.50.60">
    <property type="entry name" value="FAD/NAD(P)-binding domain"/>
    <property type="match status" value="2"/>
</dbReference>
<dbReference type="InterPro" id="IPR028261">
    <property type="entry name" value="DPD_II"/>
</dbReference>
<dbReference type="GO" id="GO:0016491">
    <property type="term" value="F:oxidoreductase activity"/>
    <property type="evidence" value="ECO:0007669"/>
    <property type="project" value="InterPro"/>
</dbReference>
<dbReference type="Pfam" id="PF12838">
    <property type="entry name" value="Fer4_7"/>
    <property type="match status" value="1"/>
</dbReference>
<evidence type="ECO:0000256" key="2">
    <source>
        <dbReference type="ARBA" id="ARBA00023004"/>
    </source>
</evidence>
<protein>
    <submittedName>
        <fullName evidence="6">FAD-dependent pyridine nucleotide-disulfide oxidoreductase</fullName>
    </submittedName>
    <submittedName>
        <fullName evidence="5">Membrane bound protein complex subunit mbxN</fullName>
    </submittedName>
</protein>
<dbReference type="Gene3D" id="1.10.1060.10">
    <property type="entry name" value="Alpha-helical ferredoxin"/>
    <property type="match status" value="1"/>
</dbReference>
<dbReference type="RefSeq" id="WP_006928801.1">
    <property type="nucleotide sequence ID" value="NZ_CM001402.1"/>
</dbReference>
<sequence length="596" mass="66496">MSLKDVLSPFSAWKRTLEKPFTIKKPITEREGAERYRGFHVNDIEKCIGCGTCEEICQNEAIDMVEATPITAKKGDSGLRPQIDYGRCCWCALCVDVCPTGSLGMSNDYIWVTPNADEWVFKPGIDEKKWNDDQKGYRRTEEAWLLDPEQEPMPVLEPEIRKDTFEEMAKGYPVTMALEEASRCLECGICIEACPTHMDIPEYIRAIRENRLEDGLKILYDTNPFSESCGRVCTARCQDVCALGHNGKPIAIRWLKRYITDNTHEKRNEILGIGQNLPQNEQKIAIIGGGPSGLTAAFYLRNYGYQVTVYEKHDQLGGMLRYGIPEYRLPKAVLDREIKTILDTGVTVIYNTEIGKDVSLKDIQETFDAVFISVGAQKGTEMPIEGMDTPGVLIGVDFLDRIAEGERPDLGQKVVVVGGGNTAMDVCRSAVRLGAKEVQVIYRRTEQEMPANDEEIEEAKEEGVRFEFLTTPVKISKKGDKLEIECLRMKLGEPDASGRRRPVPIEGSNFTILTDTCVMAIGQKVDSEMAAQADVKTTRWGTFDIDPTTLQTNVKNVFAGGDCGFGPDDAIRAIADGKKAAYFINKYLTKKGPLVE</sequence>
<evidence type="ECO:0000259" key="4">
    <source>
        <dbReference type="PROSITE" id="PS51379"/>
    </source>
</evidence>
<dbReference type="Pfam" id="PF07992">
    <property type="entry name" value="Pyr_redox_2"/>
    <property type="match status" value="1"/>
</dbReference>
<dbReference type="Pfam" id="PF14691">
    <property type="entry name" value="Fer4_20"/>
    <property type="match status" value="1"/>
</dbReference>
<keyword evidence="7" id="KW-1185">Reference proteome</keyword>
<evidence type="ECO:0000313" key="5">
    <source>
        <dbReference type="EMBL" id="APF17539.1"/>
    </source>
</evidence>
<dbReference type="PaxDb" id="880073-Calab_2023"/>
<evidence type="ECO:0000313" key="8">
    <source>
        <dbReference type="Proteomes" id="UP000183868"/>
    </source>
</evidence>
<dbReference type="GO" id="GO:0051536">
    <property type="term" value="F:iron-sulfur cluster binding"/>
    <property type="evidence" value="ECO:0007669"/>
    <property type="project" value="UniProtKB-KW"/>
</dbReference>
<dbReference type="eggNOG" id="COG0493">
    <property type="taxonomic scope" value="Bacteria"/>
</dbReference>
<evidence type="ECO:0000256" key="3">
    <source>
        <dbReference type="ARBA" id="ARBA00023014"/>
    </source>
</evidence>
<feature type="domain" description="4Fe-4S ferredoxin-type" evidence="4">
    <location>
        <begin position="174"/>
        <end position="206"/>
    </location>
</feature>